<evidence type="ECO:0000313" key="1">
    <source>
        <dbReference type="EMBL" id="MDT0496500.1"/>
    </source>
</evidence>
<reference evidence="1 2" key="1">
    <citation type="submission" date="2023-09" db="EMBL/GenBank/DDBJ databases">
        <authorList>
            <person name="Rey-Velasco X."/>
        </authorList>
    </citation>
    <scope>NUCLEOTIDE SEQUENCE [LARGE SCALE GENOMIC DNA]</scope>
    <source>
        <strain evidence="1 2">W345</strain>
    </source>
</reference>
<proteinExistence type="predicted"/>
<comment type="caution">
    <text evidence="1">The sequence shown here is derived from an EMBL/GenBank/DDBJ whole genome shotgun (WGS) entry which is preliminary data.</text>
</comment>
<organism evidence="1 2">
    <name type="scientific">Banduia mediterranea</name>
    <dbReference type="NCBI Taxonomy" id="3075609"/>
    <lineage>
        <taxon>Bacteria</taxon>
        <taxon>Pseudomonadati</taxon>
        <taxon>Pseudomonadota</taxon>
        <taxon>Gammaproteobacteria</taxon>
        <taxon>Nevskiales</taxon>
        <taxon>Algiphilaceae</taxon>
        <taxon>Banduia</taxon>
    </lineage>
</organism>
<dbReference type="Proteomes" id="UP001254608">
    <property type="component" value="Unassembled WGS sequence"/>
</dbReference>
<evidence type="ECO:0000313" key="2">
    <source>
        <dbReference type="Proteomes" id="UP001254608"/>
    </source>
</evidence>
<dbReference type="RefSeq" id="WP_311363892.1">
    <property type="nucleotide sequence ID" value="NZ_JAVRIC010000004.1"/>
</dbReference>
<accession>A0ABU2WF53</accession>
<keyword evidence="2" id="KW-1185">Reference proteome</keyword>
<sequence length="113" mass="12973">MTDLTRDLVLWHLAMHRGRDNGVRACDLVREICGETSPGLERQLRHCIEELRLDGQHICGHPASGYFVAATAEELDHTCQYLHDRAIKSIRQIARMRKVAEPDLRGQLRMTEL</sequence>
<protein>
    <submittedName>
        <fullName evidence="1">Uncharacterized protein</fullName>
    </submittedName>
</protein>
<name>A0ABU2WF53_9GAMM</name>
<gene>
    <name evidence="1" type="ORF">RM530_03855</name>
</gene>
<dbReference type="EMBL" id="JAVRIC010000004">
    <property type="protein sequence ID" value="MDT0496500.1"/>
    <property type="molecule type" value="Genomic_DNA"/>
</dbReference>